<dbReference type="HOGENOM" id="CLU_877115_0_0_1"/>
<evidence type="ECO:0000313" key="1">
    <source>
        <dbReference type="EMBL" id="KEQ79979.1"/>
    </source>
</evidence>
<gene>
    <name evidence="1" type="ORF">M438DRAFT_359171</name>
</gene>
<name>A0A074X892_AURPU</name>
<protein>
    <submittedName>
        <fullName evidence="1">Uncharacterized protein</fullName>
    </submittedName>
</protein>
<accession>A0A074X892</accession>
<dbReference type="Proteomes" id="UP000030706">
    <property type="component" value="Unassembled WGS sequence"/>
</dbReference>
<dbReference type="EMBL" id="KL585001">
    <property type="protein sequence ID" value="KEQ79979.1"/>
    <property type="molecule type" value="Genomic_DNA"/>
</dbReference>
<proteinExistence type="predicted"/>
<sequence>MSTAVMHGCFGQGHCLSLSSRTITLASHDGNDTIVLAQWQANLAYRIWFAEAISQHLVHEMVDATVVVCEVFNQVEEILNVKLGAEKAYITAVSIPFPISTVLLRNQLFTTISGCALWDNRTGFFSAILETRQILWGAYGLSQSQGLGVEGIVNESGEGAGVVVNVEINWVCSGIQVLGVEEGVVWVIGVDVWLDLGWGKDDEGEDKTWITNVEERFERFFAQYFVSTPSMRKGDRYASEHLRMVTFTGDAPAHAFALVRGALRRLLANYPWVVFREDFEPDEISAIGAAMLGKVLAEEEARYESDYMVDMTKFQDT</sequence>
<dbReference type="AlphaFoldDB" id="A0A074X892"/>
<evidence type="ECO:0000313" key="2">
    <source>
        <dbReference type="Proteomes" id="UP000030706"/>
    </source>
</evidence>
<keyword evidence="2" id="KW-1185">Reference proteome</keyword>
<dbReference type="RefSeq" id="XP_029756166.1">
    <property type="nucleotide sequence ID" value="XM_029907314.1"/>
</dbReference>
<organism evidence="1 2">
    <name type="scientific">Aureobasidium pullulans EXF-150</name>
    <dbReference type="NCBI Taxonomy" id="1043002"/>
    <lineage>
        <taxon>Eukaryota</taxon>
        <taxon>Fungi</taxon>
        <taxon>Dikarya</taxon>
        <taxon>Ascomycota</taxon>
        <taxon>Pezizomycotina</taxon>
        <taxon>Dothideomycetes</taxon>
        <taxon>Dothideomycetidae</taxon>
        <taxon>Dothideales</taxon>
        <taxon>Saccotheciaceae</taxon>
        <taxon>Aureobasidium</taxon>
    </lineage>
</organism>
<dbReference type="GeneID" id="40749620"/>
<reference evidence="1 2" key="1">
    <citation type="journal article" date="2014" name="BMC Genomics">
        <title>Genome sequencing of four Aureobasidium pullulans varieties: biotechnological potential, stress tolerance, and description of new species.</title>
        <authorList>
            <person name="Gostin Ar C."/>
            <person name="Ohm R.A."/>
            <person name="Kogej T."/>
            <person name="Sonjak S."/>
            <person name="Turk M."/>
            <person name="Zajc J."/>
            <person name="Zalar P."/>
            <person name="Grube M."/>
            <person name="Sun H."/>
            <person name="Han J."/>
            <person name="Sharma A."/>
            <person name="Chiniquy J."/>
            <person name="Ngan C.Y."/>
            <person name="Lipzen A."/>
            <person name="Barry K."/>
            <person name="Grigoriev I.V."/>
            <person name="Gunde-Cimerman N."/>
        </authorList>
    </citation>
    <scope>NUCLEOTIDE SEQUENCE [LARGE SCALE GENOMIC DNA]</scope>
    <source>
        <strain evidence="1 2">EXF-150</strain>
    </source>
</reference>